<reference evidence="10 11" key="1">
    <citation type="submission" date="2019-08" db="EMBL/GenBank/DDBJ databases">
        <title>Bacillus genomes from the desert of Cuatro Cienegas, Coahuila.</title>
        <authorList>
            <person name="Olmedo-Alvarez G."/>
        </authorList>
    </citation>
    <scope>NUCLEOTIDE SEQUENCE [LARGE SCALE GENOMIC DNA]</scope>
    <source>
        <strain evidence="10 11">CH446_14T</strain>
    </source>
</reference>
<evidence type="ECO:0000256" key="3">
    <source>
        <dbReference type="ARBA" id="ARBA00022475"/>
    </source>
</evidence>
<keyword evidence="3" id="KW-1003">Cell membrane</keyword>
<comment type="subcellular location">
    <subcellularLocation>
        <location evidence="1">Cell membrane</location>
        <topology evidence="1">Multi-pass membrane protein</topology>
    </subcellularLocation>
</comment>
<organism evidence="10 11">
    <name type="scientific">Bacillus infantis</name>
    <dbReference type="NCBI Taxonomy" id="324767"/>
    <lineage>
        <taxon>Bacteria</taxon>
        <taxon>Bacillati</taxon>
        <taxon>Bacillota</taxon>
        <taxon>Bacilli</taxon>
        <taxon>Bacillales</taxon>
        <taxon>Bacillaceae</taxon>
        <taxon>Bacillus</taxon>
    </lineage>
</organism>
<evidence type="ECO:0000256" key="4">
    <source>
        <dbReference type="ARBA" id="ARBA00022692"/>
    </source>
</evidence>
<evidence type="ECO:0000313" key="10">
    <source>
        <dbReference type="EMBL" id="TYS42968.1"/>
    </source>
</evidence>
<dbReference type="PANTHER" id="PTHR34582">
    <property type="entry name" value="UPF0702 TRANSMEMBRANE PROTEIN YCAP"/>
    <property type="match status" value="1"/>
</dbReference>
<evidence type="ECO:0000256" key="7">
    <source>
        <dbReference type="SAM" id="Phobius"/>
    </source>
</evidence>
<dbReference type="InterPro" id="IPR023090">
    <property type="entry name" value="UPF0702_alpha/beta_dom_sf"/>
</dbReference>
<gene>
    <name evidence="10" type="ORF">FZD51_22905</name>
</gene>
<evidence type="ECO:0000256" key="1">
    <source>
        <dbReference type="ARBA" id="ARBA00004651"/>
    </source>
</evidence>
<feature type="domain" description="YetF-like N-terminal transmembrane" evidence="9">
    <location>
        <begin position="5"/>
        <end position="78"/>
    </location>
</feature>
<evidence type="ECO:0000313" key="11">
    <source>
        <dbReference type="Proteomes" id="UP000322139"/>
    </source>
</evidence>
<comment type="similarity">
    <text evidence="2">Belongs to the UPF0702 family.</text>
</comment>
<keyword evidence="6 7" id="KW-0472">Membrane</keyword>
<feature type="domain" description="YetF C-terminal" evidence="8">
    <location>
        <begin position="81"/>
        <end position="217"/>
    </location>
</feature>
<name>A0A5D4QZL4_9BACI</name>
<comment type="caution">
    <text evidence="10">The sequence shown here is derived from an EMBL/GenBank/DDBJ whole genome shotgun (WGS) entry which is preliminary data.</text>
</comment>
<dbReference type="InterPro" id="IPR048454">
    <property type="entry name" value="YetF_N"/>
</dbReference>
<dbReference type="Proteomes" id="UP000322139">
    <property type="component" value="Unassembled WGS sequence"/>
</dbReference>
<feature type="transmembrane region" description="Helical" evidence="7">
    <location>
        <begin position="58"/>
        <end position="78"/>
    </location>
</feature>
<keyword evidence="5 7" id="KW-1133">Transmembrane helix</keyword>
<dbReference type="Gene3D" id="3.30.240.20">
    <property type="entry name" value="bsu07140 like domains"/>
    <property type="match status" value="2"/>
</dbReference>
<evidence type="ECO:0000256" key="2">
    <source>
        <dbReference type="ARBA" id="ARBA00006448"/>
    </source>
</evidence>
<dbReference type="Pfam" id="PF20730">
    <property type="entry name" value="YetF_N"/>
    <property type="match status" value="1"/>
</dbReference>
<dbReference type="PANTHER" id="PTHR34582:SF7">
    <property type="entry name" value="UPF0702 TRANSMEMBRANE PROTEIN YDFS"/>
    <property type="match status" value="1"/>
</dbReference>
<evidence type="ECO:0000259" key="8">
    <source>
        <dbReference type="Pfam" id="PF04239"/>
    </source>
</evidence>
<dbReference type="EMBL" id="VTER01000015">
    <property type="protein sequence ID" value="TYS42968.1"/>
    <property type="molecule type" value="Genomic_DNA"/>
</dbReference>
<sequence length="232" mass="25566">MNISELLIRISVSFLVLFLLARLMGRKEIAQMTFFNFVSAIAIGSIAANTVLNPNVALRSGVIALTGWAVFTILMGYLDIKSRKARVFLEGQPLIVIKDGKVMEDSLRKARLDINALSALLRQKNIFSISDADYAIFETNGKLSVLKKEGKRPLTQSHAAQGNPVPKDAYPVGTAVISDGQLVSRNLDGLNLSQEWIEDQLQQSGASLSDVFYAEVQQNGTLYVDYKDDQLQ</sequence>
<dbReference type="Pfam" id="PF04239">
    <property type="entry name" value="DUF421"/>
    <property type="match status" value="1"/>
</dbReference>
<evidence type="ECO:0000259" key="9">
    <source>
        <dbReference type="Pfam" id="PF20730"/>
    </source>
</evidence>
<dbReference type="RefSeq" id="WP_148976859.1">
    <property type="nucleotide sequence ID" value="NZ_JBNIKT010000048.1"/>
</dbReference>
<dbReference type="InterPro" id="IPR007353">
    <property type="entry name" value="DUF421"/>
</dbReference>
<accession>A0A5D4QZL4</accession>
<feature type="transmembrane region" description="Helical" evidence="7">
    <location>
        <begin position="6"/>
        <end position="25"/>
    </location>
</feature>
<protein>
    <submittedName>
        <fullName evidence="10">DUF421 domain-containing protein</fullName>
    </submittedName>
</protein>
<dbReference type="GO" id="GO:0005886">
    <property type="term" value="C:plasma membrane"/>
    <property type="evidence" value="ECO:0007669"/>
    <property type="project" value="UniProtKB-SubCell"/>
</dbReference>
<evidence type="ECO:0000256" key="6">
    <source>
        <dbReference type="ARBA" id="ARBA00023136"/>
    </source>
</evidence>
<evidence type="ECO:0000256" key="5">
    <source>
        <dbReference type="ARBA" id="ARBA00022989"/>
    </source>
</evidence>
<proteinExistence type="inferred from homology"/>
<feature type="transmembrane region" description="Helical" evidence="7">
    <location>
        <begin position="32"/>
        <end position="52"/>
    </location>
</feature>
<dbReference type="AlphaFoldDB" id="A0A5D4QZL4"/>
<keyword evidence="4 7" id="KW-0812">Transmembrane</keyword>